<sequence>MKKIVPFFILLILLIGCEKELVKEPKNLIPKEKMVDIMYDLSLLDGMKVQDPTLVDSLKISTNQYLYKKYKIDSVQFAQSNIYYAADYKAYEKMYNQVKARIDKNKLEITALVKAKAKKDSLAAVRKKKLQLKKEADSIKKAKKDLKVKKEVDSLKKSKTSQSSKAKDSQTKTAK</sequence>
<keyword evidence="4" id="KW-1185">Reference proteome</keyword>
<dbReference type="AlphaFoldDB" id="A0A4P6YF97"/>
<dbReference type="RefSeq" id="WP_133277081.1">
    <property type="nucleotide sequence ID" value="NZ_CP037933.1"/>
</dbReference>
<dbReference type="Proteomes" id="UP000291124">
    <property type="component" value="Chromosome"/>
</dbReference>
<feature type="region of interest" description="Disordered" evidence="1">
    <location>
        <begin position="147"/>
        <end position="175"/>
    </location>
</feature>
<protein>
    <submittedName>
        <fullName evidence="3">DUF4296 domain-containing protein</fullName>
    </submittedName>
</protein>
<reference evidence="4" key="1">
    <citation type="submission" date="2019-03" db="EMBL/GenBank/DDBJ databases">
        <title>Flavobacterium sp.</title>
        <authorList>
            <person name="Kim H."/>
        </authorList>
    </citation>
    <scope>NUCLEOTIDE SEQUENCE [LARGE SCALE GENOMIC DNA]</scope>
    <source>
        <strain evidence="4">GS13</strain>
    </source>
</reference>
<accession>A0A4P6YF97</accession>
<dbReference type="EMBL" id="CP037933">
    <property type="protein sequence ID" value="QBN19564.1"/>
    <property type="molecule type" value="Genomic_DNA"/>
</dbReference>
<dbReference type="InterPro" id="IPR025381">
    <property type="entry name" value="DUF4296"/>
</dbReference>
<evidence type="ECO:0000313" key="4">
    <source>
        <dbReference type="Proteomes" id="UP000291124"/>
    </source>
</evidence>
<dbReference type="PROSITE" id="PS51257">
    <property type="entry name" value="PROKAR_LIPOPROTEIN"/>
    <property type="match status" value="1"/>
</dbReference>
<feature type="domain" description="DUF4296" evidence="2">
    <location>
        <begin position="25"/>
        <end position="106"/>
    </location>
</feature>
<proteinExistence type="predicted"/>
<name>A0A4P6YF97_9FLAO</name>
<dbReference type="KEGG" id="fnk:E1750_12395"/>
<dbReference type="Pfam" id="PF14129">
    <property type="entry name" value="DUF4296"/>
    <property type="match status" value="1"/>
</dbReference>
<evidence type="ECO:0000313" key="3">
    <source>
        <dbReference type="EMBL" id="QBN19564.1"/>
    </source>
</evidence>
<gene>
    <name evidence="3" type="ORF">E1750_12395</name>
</gene>
<evidence type="ECO:0000256" key="1">
    <source>
        <dbReference type="SAM" id="MobiDB-lite"/>
    </source>
</evidence>
<evidence type="ECO:0000259" key="2">
    <source>
        <dbReference type="Pfam" id="PF14129"/>
    </source>
</evidence>
<organism evidence="3 4">
    <name type="scientific">Flavobacterium nackdongense</name>
    <dbReference type="NCBI Taxonomy" id="2547394"/>
    <lineage>
        <taxon>Bacteria</taxon>
        <taxon>Pseudomonadati</taxon>
        <taxon>Bacteroidota</taxon>
        <taxon>Flavobacteriia</taxon>
        <taxon>Flavobacteriales</taxon>
        <taxon>Flavobacteriaceae</taxon>
        <taxon>Flavobacterium</taxon>
    </lineage>
</organism>
<dbReference type="OrthoDB" id="1525222at2"/>
<feature type="compositionally biased region" description="Basic and acidic residues" evidence="1">
    <location>
        <begin position="165"/>
        <end position="175"/>
    </location>
</feature>